<evidence type="ECO:0000259" key="1">
    <source>
        <dbReference type="Pfam" id="PF01385"/>
    </source>
</evidence>
<accession>A0A397JCP1</accession>
<evidence type="ECO:0000313" key="3">
    <source>
        <dbReference type="Proteomes" id="UP000266861"/>
    </source>
</evidence>
<name>A0A397JCP1_9GLOM</name>
<dbReference type="InterPro" id="IPR051491">
    <property type="entry name" value="Recombinase/Transposase-rel"/>
</dbReference>
<dbReference type="OrthoDB" id="2413960at2759"/>
<reference evidence="2 3" key="1">
    <citation type="submission" date="2018-08" db="EMBL/GenBank/DDBJ databases">
        <title>Genome and evolution of the arbuscular mycorrhizal fungus Diversispora epigaea (formerly Glomus versiforme) and its bacterial endosymbionts.</title>
        <authorList>
            <person name="Sun X."/>
            <person name="Fei Z."/>
            <person name="Harrison M."/>
        </authorList>
    </citation>
    <scope>NUCLEOTIDE SEQUENCE [LARGE SCALE GENOMIC DNA]</scope>
    <source>
        <strain evidence="2 3">IT104</strain>
    </source>
</reference>
<evidence type="ECO:0000313" key="2">
    <source>
        <dbReference type="EMBL" id="RHZ83686.1"/>
    </source>
</evidence>
<organism evidence="2 3">
    <name type="scientific">Diversispora epigaea</name>
    <dbReference type="NCBI Taxonomy" id="1348612"/>
    <lineage>
        <taxon>Eukaryota</taxon>
        <taxon>Fungi</taxon>
        <taxon>Fungi incertae sedis</taxon>
        <taxon>Mucoromycota</taxon>
        <taxon>Glomeromycotina</taxon>
        <taxon>Glomeromycetes</taxon>
        <taxon>Diversisporales</taxon>
        <taxon>Diversisporaceae</taxon>
        <taxon>Diversispora</taxon>
    </lineage>
</organism>
<dbReference type="InterPro" id="IPR001959">
    <property type="entry name" value="Transposase"/>
</dbReference>
<dbReference type="Pfam" id="PF01385">
    <property type="entry name" value="OrfB_IS605"/>
    <property type="match status" value="1"/>
</dbReference>
<gene>
    <name evidence="2" type="ORF">Glove_88g28</name>
</gene>
<proteinExistence type="predicted"/>
<feature type="domain" description="Probable transposase IS891/IS1136/IS1341" evidence="1">
    <location>
        <begin position="221"/>
        <end position="316"/>
    </location>
</feature>
<dbReference type="PANTHER" id="PTHR36172:SF1">
    <property type="entry name" value="RESOLVASE-RELATED"/>
    <property type="match status" value="1"/>
</dbReference>
<protein>
    <recommendedName>
        <fullName evidence="1">Probable transposase IS891/IS1136/IS1341 domain-containing protein</fullName>
    </recommendedName>
</protein>
<dbReference type="PANTHER" id="PTHR36172">
    <property type="match status" value="1"/>
</dbReference>
<dbReference type="Proteomes" id="UP000266861">
    <property type="component" value="Unassembled WGS sequence"/>
</dbReference>
<comment type="caution">
    <text evidence="2">The sequence shown here is derived from an EMBL/GenBank/DDBJ whole genome shotgun (WGS) entry which is preliminary data.</text>
</comment>
<dbReference type="AlphaFoldDB" id="A0A397JCP1"/>
<keyword evidence="3" id="KW-1185">Reference proteome</keyword>
<dbReference type="STRING" id="1348612.A0A397JCP1"/>
<sequence length="375" mass="44293">MKRKRSATQELAQKSKKRILIGNVNTSNRNIQITNSGQVSTGNKSVSPFWKNHTKEISIEVVVTSKDRFCKFAYELVKWILNKNGTKIMVLGSDVNIDNTKSDQSRIIKDEKRLKTRRIRMYLTPEEKEKLKMWMGTHGYNDCFTNEKLSWVKRTPREVRSFVIRQLMSAYKTNIKTHGSNFRMKYKSKKDRSQTISILARDWNRDRGVSFRCHRNQEDVKGKVISLDPGVRTLMTCYDPKGQIVERGNGDLDKIFKLSKKYDNLQSDKYQALGRSNKRKRYRLGMKMRRIVKKIRNFVDECHHQLARWLCKSYEIILLPKFESSNMVLKNKRKISKEICELQDNRMYGRLVEIVDSLKKILVDQKRLDVILVIW</sequence>
<dbReference type="EMBL" id="PQFF01000084">
    <property type="protein sequence ID" value="RHZ83686.1"/>
    <property type="molecule type" value="Genomic_DNA"/>
</dbReference>